<dbReference type="InterPro" id="IPR000719">
    <property type="entry name" value="Prot_kinase_dom"/>
</dbReference>
<evidence type="ECO:0000256" key="1">
    <source>
        <dbReference type="SAM" id="MobiDB-lite"/>
    </source>
</evidence>
<evidence type="ECO:0000256" key="2">
    <source>
        <dbReference type="SAM" id="Phobius"/>
    </source>
</evidence>
<dbReference type="SUPFAM" id="SSF56112">
    <property type="entry name" value="Protein kinase-like (PK-like)"/>
    <property type="match status" value="1"/>
</dbReference>
<feature type="region of interest" description="Disordered" evidence="1">
    <location>
        <begin position="409"/>
        <end position="499"/>
    </location>
</feature>
<dbReference type="GO" id="GO:0004672">
    <property type="term" value="F:protein kinase activity"/>
    <property type="evidence" value="ECO:0007669"/>
    <property type="project" value="InterPro"/>
</dbReference>
<feature type="domain" description="Protein kinase" evidence="3">
    <location>
        <begin position="33"/>
        <end position="291"/>
    </location>
</feature>
<feature type="transmembrane region" description="Helical" evidence="2">
    <location>
        <begin position="317"/>
        <end position="334"/>
    </location>
</feature>
<feature type="compositionally biased region" description="Basic and acidic residues" evidence="1">
    <location>
        <begin position="477"/>
        <end position="490"/>
    </location>
</feature>
<evidence type="ECO:0000313" key="4">
    <source>
        <dbReference type="EMBL" id="HIX52827.1"/>
    </source>
</evidence>
<protein>
    <recommendedName>
        <fullName evidence="3">Protein kinase domain-containing protein</fullName>
    </recommendedName>
</protein>
<dbReference type="InterPro" id="IPR011009">
    <property type="entry name" value="Kinase-like_dom_sf"/>
</dbReference>
<dbReference type="Proteomes" id="UP000886780">
    <property type="component" value="Unassembled WGS sequence"/>
</dbReference>
<keyword evidence="2" id="KW-0812">Transmembrane</keyword>
<feature type="compositionally biased region" description="Low complexity" evidence="1">
    <location>
        <begin position="436"/>
        <end position="476"/>
    </location>
</feature>
<evidence type="ECO:0000259" key="3">
    <source>
        <dbReference type="SMART" id="SM00220"/>
    </source>
</evidence>
<organism evidence="4 5">
    <name type="scientific">Candidatus Lachnoclostridium stercoripullorum</name>
    <dbReference type="NCBI Taxonomy" id="2838635"/>
    <lineage>
        <taxon>Bacteria</taxon>
        <taxon>Bacillati</taxon>
        <taxon>Bacillota</taxon>
        <taxon>Clostridia</taxon>
        <taxon>Lachnospirales</taxon>
        <taxon>Lachnospiraceae</taxon>
    </lineage>
</organism>
<keyword evidence="2" id="KW-0472">Membrane</keyword>
<name>A0A9D1W5S1_9FIRM</name>
<dbReference type="SMART" id="SM00220">
    <property type="entry name" value="S_TKc"/>
    <property type="match status" value="1"/>
</dbReference>
<gene>
    <name evidence="4" type="ORF">IAA28_08475</name>
</gene>
<proteinExistence type="predicted"/>
<dbReference type="Gene3D" id="1.10.510.10">
    <property type="entry name" value="Transferase(Phosphotransferase) domain 1"/>
    <property type="match status" value="1"/>
</dbReference>
<keyword evidence="2" id="KW-1133">Transmembrane helix</keyword>
<accession>A0A9D1W5S1</accession>
<reference evidence="4" key="1">
    <citation type="journal article" date="2021" name="PeerJ">
        <title>Extensive microbial diversity within the chicken gut microbiome revealed by metagenomics and culture.</title>
        <authorList>
            <person name="Gilroy R."/>
            <person name="Ravi A."/>
            <person name="Getino M."/>
            <person name="Pursley I."/>
            <person name="Horton D.L."/>
            <person name="Alikhan N.F."/>
            <person name="Baker D."/>
            <person name="Gharbi K."/>
            <person name="Hall N."/>
            <person name="Watson M."/>
            <person name="Adriaenssens E.M."/>
            <person name="Foster-Nyarko E."/>
            <person name="Jarju S."/>
            <person name="Secka A."/>
            <person name="Antonio M."/>
            <person name="Oren A."/>
            <person name="Chaudhuri R.R."/>
            <person name="La Ragione R."/>
            <person name="Hildebrand F."/>
            <person name="Pallen M.J."/>
        </authorList>
    </citation>
    <scope>NUCLEOTIDE SEQUENCE</scope>
    <source>
        <strain evidence="4">ChiGjej4B4-12881</strain>
    </source>
</reference>
<comment type="caution">
    <text evidence="4">The sequence shown here is derived from an EMBL/GenBank/DDBJ whole genome shotgun (WGS) entry which is preliminary data.</text>
</comment>
<reference evidence="4" key="2">
    <citation type="submission" date="2021-04" db="EMBL/GenBank/DDBJ databases">
        <authorList>
            <person name="Gilroy R."/>
        </authorList>
    </citation>
    <scope>NUCLEOTIDE SEQUENCE</scope>
    <source>
        <strain evidence="4">ChiGjej4B4-12881</strain>
    </source>
</reference>
<dbReference type="GO" id="GO:0005524">
    <property type="term" value="F:ATP binding"/>
    <property type="evidence" value="ECO:0007669"/>
    <property type="project" value="InterPro"/>
</dbReference>
<dbReference type="AlphaFoldDB" id="A0A9D1W5S1"/>
<dbReference type="EMBL" id="DXEU01000149">
    <property type="protein sequence ID" value="HIX52827.1"/>
    <property type="molecule type" value="Genomic_DNA"/>
</dbReference>
<evidence type="ECO:0000313" key="5">
    <source>
        <dbReference type="Proteomes" id="UP000886780"/>
    </source>
</evidence>
<feature type="compositionally biased region" description="Acidic residues" evidence="1">
    <location>
        <begin position="411"/>
        <end position="420"/>
    </location>
</feature>
<sequence>MKRCLNCMEEFEDHLRICPACGGGKGREYPFALKAGSILQGRYIVGNCQRARACDIRYIGWDALFERKVFIEEFYPARLADRDENGRVWPASGQEEAYRENLGRFVHFRKELIRLYKETDIEEVYSCFEENGTAYAAFRYTEDRTLEDLVSGNVLLEDSDAMAFLYMALEAVKKIHGLGLTHGAVNLENLQVTAEGKLVLTGFGEPCHWCGDPEQIDYGNPGEETDLFGLALVFGKMLLGKSGAGPAEIVKYLDSGDHHLPVRTVQALKHSLTRDPKKRLTSLDSFYDRLFGDSMTMKLAEGEGRSRGSSGRGKRRLVICAAAVILFLGAFLAANRPGREQTGLIELPGDTETRGEFAAAAGAMAGQFRVGRGASSVRLGKAGLELLKGGTGNSQEGGFGGLNALLKEKTEEDGEAEEEKETSSKSTSKVSDKSSAKAPAKVPETKAPAKAPETKAPAKPATQPATQAPTRAPETTAPERHSPSETKKDALVVPKGPQG</sequence>